<protein>
    <submittedName>
        <fullName evidence="2">Uncharacterized protein</fullName>
    </submittedName>
</protein>
<accession>I0IBP2</accession>
<evidence type="ECO:0000313" key="3">
    <source>
        <dbReference type="Proteomes" id="UP000007881"/>
    </source>
</evidence>
<gene>
    <name evidence="2" type="ordered locus">PSMK_05210</name>
</gene>
<feature type="compositionally biased region" description="Basic and acidic residues" evidence="1">
    <location>
        <begin position="78"/>
        <end position="90"/>
    </location>
</feature>
<dbReference type="Proteomes" id="UP000007881">
    <property type="component" value="Chromosome"/>
</dbReference>
<evidence type="ECO:0000313" key="2">
    <source>
        <dbReference type="EMBL" id="BAM02680.1"/>
    </source>
</evidence>
<dbReference type="AlphaFoldDB" id="I0IBP2"/>
<feature type="region of interest" description="Disordered" evidence="1">
    <location>
        <begin position="66"/>
        <end position="90"/>
    </location>
</feature>
<dbReference type="EMBL" id="AP012338">
    <property type="protein sequence ID" value="BAM02680.1"/>
    <property type="molecule type" value="Genomic_DNA"/>
</dbReference>
<organism evidence="2 3">
    <name type="scientific">Phycisphaera mikurensis (strain NBRC 102666 / KCTC 22515 / FYK2301M01)</name>
    <dbReference type="NCBI Taxonomy" id="1142394"/>
    <lineage>
        <taxon>Bacteria</taxon>
        <taxon>Pseudomonadati</taxon>
        <taxon>Planctomycetota</taxon>
        <taxon>Phycisphaerae</taxon>
        <taxon>Phycisphaerales</taxon>
        <taxon>Phycisphaeraceae</taxon>
        <taxon>Phycisphaera</taxon>
    </lineage>
</organism>
<dbReference type="HOGENOM" id="CLU_1684947_0_0_0"/>
<name>I0IBP2_PHYMF</name>
<sequence length="156" mass="18199">MVTEQIAEVIRGWEAPELRVQPVHYHTRDWSSNTKVPMEWREAGLEPRFSVASRLTLPLMSETCQPVHRRRGTPLPRGSDEPAAMRRPEGEEQFWCYKQSEVEQMPPFDLAMTHERLGNSSRAPLNHGLVFSRRLTELLSSEDPNITWWPVMFEDE</sequence>
<keyword evidence="3" id="KW-1185">Reference proteome</keyword>
<dbReference type="KEGG" id="phm:PSMK_05210"/>
<evidence type="ECO:0000256" key="1">
    <source>
        <dbReference type="SAM" id="MobiDB-lite"/>
    </source>
</evidence>
<proteinExistence type="predicted"/>
<reference evidence="2 3" key="1">
    <citation type="submission" date="2012-02" db="EMBL/GenBank/DDBJ databases">
        <title>Complete genome sequence of Phycisphaera mikurensis NBRC 102666.</title>
        <authorList>
            <person name="Ankai A."/>
            <person name="Hosoyama A."/>
            <person name="Terui Y."/>
            <person name="Sekine M."/>
            <person name="Fukai R."/>
            <person name="Kato Y."/>
            <person name="Nakamura S."/>
            <person name="Yamada-Narita S."/>
            <person name="Kawakoshi A."/>
            <person name="Fukunaga Y."/>
            <person name="Yamazaki S."/>
            <person name="Fujita N."/>
        </authorList>
    </citation>
    <scope>NUCLEOTIDE SEQUENCE [LARGE SCALE GENOMIC DNA]</scope>
    <source>
        <strain evidence="3">NBRC 102666 / KCTC 22515 / FYK2301M01</strain>
    </source>
</reference>